<dbReference type="AlphaFoldDB" id="A0A5C2LKK6"/>
<keyword evidence="1" id="KW-0472">Membrane</keyword>
<feature type="transmembrane region" description="Helical" evidence="1">
    <location>
        <begin position="6"/>
        <end position="26"/>
    </location>
</feature>
<evidence type="ECO:0000256" key="1">
    <source>
        <dbReference type="SAM" id="Phobius"/>
    </source>
</evidence>
<sequence length="62" mass="7067">MIKDYLIVAYLTAIVAWPFTLVLIGLSAGAALYMRRRVLCVALVVVLFMLVVIAAWQFERYM</sequence>
<evidence type="ECO:0000313" key="3">
    <source>
        <dbReference type="Proteomes" id="UP000325127"/>
    </source>
</evidence>
<organism evidence="2 3">
    <name type="scientific">Klebsiella pneumoniae</name>
    <dbReference type="NCBI Taxonomy" id="573"/>
    <lineage>
        <taxon>Bacteria</taxon>
        <taxon>Pseudomonadati</taxon>
        <taxon>Pseudomonadota</taxon>
        <taxon>Gammaproteobacteria</taxon>
        <taxon>Enterobacterales</taxon>
        <taxon>Enterobacteriaceae</taxon>
        <taxon>Klebsiella/Raoultella group</taxon>
        <taxon>Klebsiella</taxon>
        <taxon>Klebsiella pneumoniae complex</taxon>
    </lineage>
</organism>
<accession>A0A5C2LKK6</accession>
<evidence type="ECO:0000313" key="2">
    <source>
        <dbReference type="EMBL" id="QEP92600.1"/>
    </source>
</evidence>
<keyword evidence="1" id="KW-0812">Transmembrane</keyword>
<keyword evidence="1" id="KW-1133">Transmembrane helix</keyword>
<name>A0A5C2LKK6_KLEPN</name>
<reference evidence="2 3" key="1">
    <citation type="submission" date="2019-08" db="EMBL/GenBank/DDBJ databases">
        <title>Emergence of NDM-5-producing hypervirulent Klebsiella pneumoniae from clinical infections.</title>
        <authorList>
            <person name="Shen Z."/>
            <person name="Zhang H."/>
            <person name="Li M."/>
        </authorList>
    </citation>
    <scope>NUCLEOTIDE SEQUENCE [LARGE SCALE GENOMIC DNA]</scope>
    <source>
        <strain evidence="2 3">RJ18-01</strain>
    </source>
</reference>
<dbReference type="Proteomes" id="UP000325127">
    <property type="component" value="Chromosome"/>
</dbReference>
<proteinExistence type="predicted"/>
<gene>
    <name evidence="2" type="ORF">FZ928_15870</name>
</gene>
<feature type="transmembrane region" description="Helical" evidence="1">
    <location>
        <begin position="38"/>
        <end position="58"/>
    </location>
</feature>
<dbReference type="EMBL" id="CP043670">
    <property type="protein sequence ID" value="QEP92600.1"/>
    <property type="molecule type" value="Genomic_DNA"/>
</dbReference>
<protein>
    <submittedName>
        <fullName evidence="2">Uncharacterized protein</fullName>
    </submittedName>
</protein>